<gene>
    <name evidence="9" type="ORF">PILCRDRAFT_825388</name>
</gene>
<dbReference type="HOGENOM" id="CLU_025286_0_0_1"/>
<dbReference type="EC" id="3.4.-.-" evidence="7"/>
<sequence length="472" mass="51331">MLTTAFILITPLGASLISEKPCLADSFYGSFNGQSIFNLSPTCFASMPKLDSGVIIPTYHPIQQLVWIQKQSVDEALWMHQNTTSLSALDQLFNRLSTTLEPSSTDSRAYGDQQVFITSESDAHYEILYHTSSAALLSLNPAAARIVDTILPPFYKSSLLFTSRASYVPVPEEKVEAVKRFLSSLKFNPVVASIVNSISIPQMKRDIRYLTGEDDDSPILSRHSFAAGSRIAAAWLKEHFEATGATCELKDFLVGFAPNVICRYPSTVETSATVILSAHYDSRGSLGSTKAPGGDDDGSGVVALMGIARTILHKGLTFRSNVELVAFAGEEQGLLGSKAYSRELREAGANITVMMQADMLAYRAPGEPPQLGLPDVIGTLEVAQLVSNVSAIYSPELKVGFTPACCSDHQSFHEQGFPATHIFERAGPIIDPMYHNSGDISDRENYDFDQVKSIAKVEFATLLHVAGFDLPE</sequence>
<dbReference type="AlphaFoldDB" id="A0A0C3EY30"/>
<proteinExistence type="inferred from homology"/>
<comment type="cofactor">
    <cofactor evidence="1">
        <name>Zn(2+)</name>
        <dbReference type="ChEBI" id="CHEBI:29105"/>
    </cofactor>
</comment>
<dbReference type="Gene3D" id="3.40.630.10">
    <property type="entry name" value="Zn peptidases"/>
    <property type="match status" value="1"/>
</dbReference>
<dbReference type="OrthoDB" id="10013407at2759"/>
<name>A0A0C3EY30_PILCF</name>
<feature type="domain" description="Peptidase M28" evidence="8">
    <location>
        <begin position="259"/>
        <end position="447"/>
    </location>
</feature>
<dbReference type="STRING" id="765440.A0A0C3EY30"/>
<dbReference type="Proteomes" id="UP000054166">
    <property type="component" value="Unassembled WGS sequence"/>
</dbReference>
<feature type="signal peptide" evidence="7">
    <location>
        <begin position="1"/>
        <end position="24"/>
    </location>
</feature>
<dbReference type="PANTHER" id="PTHR12147:SF26">
    <property type="entry name" value="PEPTIDASE M28 DOMAIN-CONTAINING PROTEIN"/>
    <property type="match status" value="1"/>
</dbReference>
<dbReference type="PANTHER" id="PTHR12147">
    <property type="entry name" value="METALLOPEPTIDASE M28 FAMILY MEMBER"/>
    <property type="match status" value="1"/>
</dbReference>
<dbReference type="GO" id="GO:0006508">
    <property type="term" value="P:proteolysis"/>
    <property type="evidence" value="ECO:0007669"/>
    <property type="project" value="UniProtKB-KW"/>
</dbReference>
<organism evidence="9 10">
    <name type="scientific">Piloderma croceum (strain F 1598)</name>
    <dbReference type="NCBI Taxonomy" id="765440"/>
    <lineage>
        <taxon>Eukaryota</taxon>
        <taxon>Fungi</taxon>
        <taxon>Dikarya</taxon>
        <taxon>Basidiomycota</taxon>
        <taxon>Agaricomycotina</taxon>
        <taxon>Agaricomycetes</taxon>
        <taxon>Agaricomycetidae</taxon>
        <taxon>Atheliales</taxon>
        <taxon>Atheliaceae</taxon>
        <taxon>Piloderma</taxon>
    </lineage>
</organism>
<keyword evidence="3 7" id="KW-0645">Protease</keyword>
<evidence type="ECO:0000256" key="6">
    <source>
        <dbReference type="ARBA" id="ARBA00022833"/>
    </source>
</evidence>
<evidence type="ECO:0000313" key="9">
    <source>
        <dbReference type="EMBL" id="KIM77425.1"/>
    </source>
</evidence>
<protein>
    <recommendedName>
        <fullName evidence="7">Peptide hydrolase</fullName>
        <ecNumber evidence="7">3.4.-.-</ecNumber>
    </recommendedName>
</protein>
<dbReference type="InParanoid" id="A0A0C3EY30"/>
<keyword evidence="10" id="KW-1185">Reference proteome</keyword>
<comment type="similarity">
    <text evidence="2">Belongs to the peptidase M28 family. M28B subfamily.</text>
</comment>
<reference evidence="9 10" key="1">
    <citation type="submission" date="2014-04" db="EMBL/GenBank/DDBJ databases">
        <authorList>
            <consortium name="DOE Joint Genome Institute"/>
            <person name="Kuo A."/>
            <person name="Tarkka M."/>
            <person name="Buscot F."/>
            <person name="Kohler A."/>
            <person name="Nagy L.G."/>
            <person name="Floudas D."/>
            <person name="Copeland A."/>
            <person name="Barry K.W."/>
            <person name="Cichocki N."/>
            <person name="Veneault-Fourrey C."/>
            <person name="LaButti K."/>
            <person name="Lindquist E.A."/>
            <person name="Lipzen A."/>
            <person name="Lundell T."/>
            <person name="Morin E."/>
            <person name="Murat C."/>
            <person name="Sun H."/>
            <person name="Tunlid A."/>
            <person name="Henrissat B."/>
            <person name="Grigoriev I.V."/>
            <person name="Hibbett D.S."/>
            <person name="Martin F."/>
            <person name="Nordberg H.P."/>
            <person name="Cantor M.N."/>
            <person name="Hua S.X."/>
        </authorList>
    </citation>
    <scope>NUCLEOTIDE SEQUENCE [LARGE SCALE GENOMIC DNA]</scope>
    <source>
        <strain evidence="9 10">F 1598</strain>
    </source>
</reference>
<evidence type="ECO:0000256" key="4">
    <source>
        <dbReference type="ARBA" id="ARBA00022723"/>
    </source>
</evidence>
<reference evidence="10" key="2">
    <citation type="submission" date="2015-01" db="EMBL/GenBank/DDBJ databases">
        <title>Evolutionary Origins and Diversification of the Mycorrhizal Mutualists.</title>
        <authorList>
            <consortium name="DOE Joint Genome Institute"/>
            <consortium name="Mycorrhizal Genomics Consortium"/>
            <person name="Kohler A."/>
            <person name="Kuo A."/>
            <person name="Nagy L.G."/>
            <person name="Floudas D."/>
            <person name="Copeland A."/>
            <person name="Barry K.W."/>
            <person name="Cichocki N."/>
            <person name="Veneault-Fourrey C."/>
            <person name="LaButti K."/>
            <person name="Lindquist E.A."/>
            <person name="Lipzen A."/>
            <person name="Lundell T."/>
            <person name="Morin E."/>
            <person name="Murat C."/>
            <person name="Riley R."/>
            <person name="Ohm R."/>
            <person name="Sun H."/>
            <person name="Tunlid A."/>
            <person name="Henrissat B."/>
            <person name="Grigoriev I.V."/>
            <person name="Hibbett D.S."/>
            <person name="Martin F."/>
        </authorList>
    </citation>
    <scope>NUCLEOTIDE SEQUENCE [LARGE SCALE GENOMIC DNA]</scope>
    <source>
        <strain evidence="10">F 1598</strain>
    </source>
</reference>
<accession>A0A0C3EY30</accession>
<evidence type="ECO:0000256" key="2">
    <source>
        <dbReference type="ARBA" id="ARBA00005634"/>
    </source>
</evidence>
<keyword evidence="6 7" id="KW-0862">Zinc</keyword>
<feature type="chain" id="PRO_5005111071" description="Peptide hydrolase" evidence="7">
    <location>
        <begin position="25"/>
        <end position="472"/>
    </location>
</feature>
<evidence type="ECO:0000256" key="7">
    <source>
        <dbReference type="RuleBase" id="RU361240"/>
    </source>
</evidence>
<keyword evidence="4 7" id="KW-0479">Metal-binding</keyword>
<evidence type="ECO:0000256" key="5">
    <source>
        <dbReference type="ARBA" id="ARBA00022801"/>
    </source>
</evidence>
<keyword evidence="5 7" id="KW-0378">Hydrolase</keyword>
<dbReference type="InterPro" id="IPR045175">
    <property type="entry name" value="M28_fam"/>
</dbReference>
<evidence type="ECO:0000259" key="8">
    <source>
        <dbReference type="Pfam" id="PF04389"/>
    </source>
</evidence>
<dbReference type="EMBL" id="KN833025">
    <property type="protein sequence ID" value="KIM77425.1"/>
    <property type="molecule type" value="Genomic_DNA"/>
</dbReference>
<evidence type="ECO:0000256" key="3">
    <source>
        <dbReference type="ARBA" id="ARBA00022670"/>
    </source>
</evidence>
<dbReference type="Pfam" id="PF04389">
    <property type="entry name" value="Peptidase_M28"/>
    <property type="match status" value="1"/>
</dbReference>
<keyword evidence="7" id="KW-0732">Signal</keyword>
<dbReference type="SUPFAM" id="SSF53187">
    <property type="entry name" value="Zn-dependent exopeptidases"/>
    <property type="match status" value="1"/>
</dbReference>
<evidence type="ECO:0000256" key="1">
    <source>
        <dbReference type="ARBA" id="ARBA00001947"/>
    </source>
</evidence>
<dbReference type="GO" id="GO:0046872">
    <property type="term" value="F:metal ion binding"/>
    <property type="evidence" value="ECO:0007669"/>
    <property type="project" value="UniProtKB-KW"/>
</dbReference>
<dbReference type="GO" id="GO:0008235">
    <property type="term" value="F:metalloexopeptidase activity"/>
    <property type="evidence" value="ECO:0007669"/>
    <property type="project" value="InterPro"/>
</dbReference>
<dbReference type="InterPro" id="IPR007484">
    <property type="entry name" value="Peptidase_M28"/>
</dbReference>
<evidence type="ECO:0000313" key="10">
    <source>
        <dbReference type="Proteomes" id="UP000054166"/>
    </source>
</evidence>